<keyword evidence="2" id="KW-1133">Transmembrane helix</keyword>
<feature type="transmembrane region" description="Helical" evidence="2">
    <location>
        <begin position="163"/>
        <end position="180"/>
    </location>
</feature>
<evidence type="ECO:0000313" key="3">
    <source>
        <dbReference type="EMBL" id="MBI1621330.1"/>
    </source>
</evidence>
<organism evidence="3 4">
    <name type="scientific">Aquamicrobium zhengzhouense</name>
    <dbReference type="NCBI Taxonomy" id="2781738"/>
    <lineage>
        <taxon>Bacteria</taxon>
        <taxon>Pseudomonadati</taxon>
        <taxon>Pseudomonadota</taxon>
        <taxon>Alphaproteobacteria</taxon>
        <taxon>Hyphomicrobiales</taxon>
        <taxon>Phyllobacteriaceae</taxon>
        <taxon>Aquamicrobium</taxon>
    </lineage>
</organism>
<dbReference type="Proteomes" id="UP000601789">
    <property type="component" value="Unassembled WGS sequence"/>
</dbReference>
<accession>A0ABS0SDG6</accession>
<name>A0ABS0SDG6_9HYPH</name>
<evidence type="ECO:0000313" key="4">
    <source>
        <dbReference type="Proteomes" id="UP000601789"/>
    </source>
</evidence>
<sequence length="473" mass="53133">MQTSQQQHRQAMSTAASPIARERPPKGARRSKPNSSRLNAASGELDATRQRLPLPVILLLVSLQIPWIINLGALRLTPYRLVLLILVPLLLVRWARGGAGKVRLTDFALFGLCVWCTLAILVIHGLGETIEPAGIYFIETMGGFLVARCYIRDEHAFFQMAKLLFIITLVLLPFAMHETFTGGKVLLQTLQLVMPTYEMIAMPQRWGLDRAQVNYIHPIHFGLNIGCTLTLAWMVVGYGKPLIKRLVAAGLVFFTSFLSLSSGPLSSMVGQIGLMGWGGVLQRFPLKWSLMAAGGITLFVLTELFANRSMAVILLSMFAFDADSAYIRTLTWEYGTQSIMNNPLFGVGFNMWDKPAWLTESIDMHWIIDAVRHGIPAGVLTFLALGSALWTIGRVSLTDDKLRTFRAAYMFTIAGFFMTGWAVYFWESTYVLFTFLLGSGFWLLDREEEPLRKRFKARPNQADRIAERRRSRA</sequence>
<keyword evidence="4" id="KW-1185">Reference proteome</keyword>
<reference evidence="3 4" key="1">
    <citation type="submission" date="2020-10" db="EMBL/GenBank/DDBJ databases">
        <title>Aquamicrobium zhengzhouensis sp. nov., a exopolysaccharide producing bacterium isolated from farmland soil.</title>
        <authorList>
            <person name="Wang X."/>
        </authorList>
    </citation>
    <scope>NUCLEOTIDE SEQUENCE [LARGE SCALE GENOMIC DNA]</scope>
    <source>
        <strain evidence="4">cd-1</strain>
    </source>
</reference>
<feature type="transmembrane region" description="Helical" evidence="2">
    <location>
        <begin position="133"/>
        <end position="151"/>
    </location>
</feature>
<feature type="transmembrane region" description="Helical" evidence="2">
    <location>
        <begin position="286"/>
        <end position="305"/>
    </location>
</feature>
<feature type="compositionally biased region" description="Polar residues" evidence="1">
    <location>
        <begin position="1"/>
        <end position="16"/>
    </location>
</feature>
<keyword evidence="2" id="KW-0472">Membrane</keyword>
<feature type="transmembrane region" description="Helical" evidence="2">
    <location>
        <begin position="404"/>
        <end position="422"/>
    </location>
</feature>
<feature type="transmembrane region" description="Helical" evidence="2">
    <location>
        <begin position="79"/>
        <end position="95"/>
    </location>
</feature>
<keyword evidence="2" id="KW-0812">Transmembrane</keyword>
<feature type="transmembrane region" description="Helical" evidence="2">
    <location>
        <begin position="246"/>
        <end position="266"/>
    </location>
</feature>
<gene>
    <name evidence="3" type="ORF">IOD40_11715</name>
</gene>
<feature type="transmembrane region" description="Helical" evidence="2">
    <location>
        <begin position="107"/>
        <end position="127"/>
    </location>
</feature>
<feature type="region of interest" description="Disordered" evidence="1">
    <location>
        <begin position="1"/>
        <end position="42"/>
    </location>
</feature>
<protein>
    <recommendedName>
        <fullName evidence="5">O-antigen ligase</fullName>
    </recommendedName>
</protein>
<evidence type="ECO:0000256" key="2">
    <source>
        <dbReference type="SAM" id="Phobius"/>
    </source>
</evidence>
<evidence type="ECO:0000256" key="1">
    <source>
        <dbReference type="SAM" id="MobiDB-lite"/>
    </source>
</evidence>
<feature type="transmembrane region" description="Helical" evidence="2">
    <location>
        <begin position="374"/>
        <end position="392"/>
    </location>
</feature>
<feature type="transmembrane region" description="Helical" evidence="2">
    <location>
        <begin position="215"/>
        <end position="239"/>
    </location>
</feature>
<proteinExistence type="predicted"/>
<comment type="caution">
    <text evidence="3">The sequence shown here is derived from an EMBL/GenBank/DDBJ whole genome shotgun (WGS) entry which is preliminary data.</text>
</comment>
<dbReference type="EMBL" id="JADGMQ010000007">
    <property type="protein sequence ID" value="MBI1621330.1"/>
    <property type="molecule type" value="Genomic_DNA"/>
</dbReference>
<evidence type="ECO:0008006" key="5">
    <source>
        <dbReference type="Google" id="ProtNLM"/>
    </source>
</evidence>
<feature type="transmembrane region" description="Helical" evidence="2">
    <location>
        <begin position="52"/>
        <end position="73"/>
    </location>
</feature>